<gene>
    <name evidence="7 8" type="primary">lgt</name>
    <name evidence="8" type="ORF">QRD43_18375</name>
</gene>
<feature type="transmembrane region" description="Helical" evidence="7">
    <location>
        <begin position="129"/>
        <end position="147"/>
    </location>
</feature>
<feature type="binding site" evidence="7">
    <location>
        <position position="142"/>
    </location>
    <ligand>
        <name>a 1,2-diacyl-sn-glycero-3-phospho-(1'-sn-glycerol)</name>
        <dbReference type="ChEBI" id="CHEBI:64716"/>
    </ligand>
</feature>
<keyword evidence="6 7" id="KW-0472">Membrane</keyword>
<feature type="transmembrane region" description="Helical" evidence="7">
    <location>
        <begin position="180"/>
        <end position="198"/>
    </location>
</feature>
<evidence type="ECO:0000256" key="7">
    <source>
        <dbReference type="HAMAP-Rule" id="MF_01147"/>
    </source>
</evidence>
<dbReference type="HAMAP" id="MF_01147">
    <property type="entry name" value="Lgt"/>
    <property type="match status" value="1"/>
</dbReference>
<organism evidence="8 9">
    <name type="scientific">Roseateles subflavus</name>
    <dbReference type="NCBI Taxonomy" id="3053353"/>
    <lineage>
        <taxon>Bacteria</taxon>
        <taxon>Pseudomonadati</taxon>
        <taxon>Pseudomonadota</taxon>
        <taxon>Betaproteobacteria</taxon>
        <taxon>Burkholderiales</taxon>
        <taxon>Sphaerotilaceae</taxon>
        <taxon>Roseateles</taxon>
    </lineage>
</organism>
<comment type="pathway">
    <text evidence="7">Protein modification; lipoprotein biosynthesis (diacylglyceryl transfer).</text>
</comment>
<dbReference type="PANTHER" id="PTHR30589">
    <property type="entry name" value="PROLIPOPROTEIN DIACYLGLYCERYL TRANSFERASE"/>
    <property type="match status" value="1"/>
</dbReference>
<dbReference type="NCBIfam" id="TIGR00544">
    <property type="entry name" value="lgt"/>
    <property type="match status" value="1"/>
</dbReference>
<comment type="similarity">
    <text evidence="1 7">Belongs to the Lgt family.</text>
</comment>
<keyword evidence="9" id="KW-1185">Reference proteome</keyword>
<name>A0ABT7LLZ6_9BURK</name>
<feature type="transmembrane region" description="Helical" evidence="7">
    <location>
        <begin position="59"/>
        <end position="79"/>
    </location>
</feature>
<dbReference type="RefSeq" id="WP_285983955.1">
    <property type="nucleotide sequence ID" value="NZ_JASVDS010000005.1"/>
</dbReference>
<keyword evidence="4 7" id="KW-0812">Transmembrane</keyword>
<dbReference type="PANTHER" id="PTHR30589:SF0">
    <property type="entry name" value="PHOSPHATIDYLGLYCEROL--PROLIPOPROTEIN DIACYLGLYCERYL TRANSFERASE"/>
    <property type="match status" value="1"/>
</dbReference>
<sequence>MWVHPQFDPIALRLGPLAVHWYGLAYLAGFAVFMLLARWRIRQPGLVNQPWTTLHLDDLLFYGVLGVVLGGRLGFVFFYKPEYYLANPLEIFKVWTGGMAFHGGLLGVAAALAIFAWRRGWRFFEVTDLVAPCVGFSFGLVRIANFVNGELWGRPADPSLPWAMVFPQSPTLEPRHPSQLYQAFGEGIVLFGLLWLYARKPRLTGQISGVFLFLYGLQRFVIEFFREPDVYLGLQALGLSRGQWLCLPMILAGLALWVWSTRRGRAR</sequence>
<keyword evidence="2 7" id="KW-1003">Cell membrane</keyword>
<reference evidence="8 9" key="1">
    <citation type="submission" date="2023-06" db="EMBL/GenBank/DDBJ databases">
        <title>Pelomonas sp. APW6 16S ribosomal RNA gene genome sequencing and assembly.</title>
        <authorList>
            <person name="Woo H."/>
        </authorList>
    </citation>
    <scope>NUCLEOTIDE SEQUENCE [LARGE SCALE GENOMIC DNA]</scope>
    <source>
        <strain evidence="8 9">APW6</strain>
    </source>
</reference>
<evidence type="ECO:0000256" key="6">
    <source>
        <dbReference type="ARBA" id="ARBA00023136"/>
    </source>
</evidence>
<evidence type="ECO:0000256" key="1">
    <source>
        <dbReference type="ARBA" id="ARBA00007150"/>
    </source>
</evidence>
<proteinExistence type="inferred from homology"/>
<feature type="transmembrane region" description="Helical" evidence="7">
    <location>
        <begin position="205"/>
        <end position="222"/>
    </location>
</feature>
<feature type="transmembrane region" description="Helical" evidence="7">
    <location>
        <begin position="20"/>
        <end position="39"/>
    </location>
</feature>
<keyword evidence="3 7" id="KW-0808">Transferase</keyword>
<evidence type="ECO:0000256" key="4">
    <source>
        <dbReference type="ARBA" id="ARBA00022692"/>
    </source>
</evidence>
<dbReference type="InterPro" id="IPR001640">
    <property type="entry name" value="Lgt"/>
</dbReference>
<feature type="transmembrane region" description="Helical" evidence="7">
    <location>
        <begin position="99"/>
        <end position="117"/>
    </location>
</feature>
<dbReference type="Proteomes" id="UP001238603">
    <property type="component" value="Unassembled WGS sequence"/>
</dbReference>
<evidence type="ECO:0000256" key="3">
    <source>
        <dbReference type="ARBA" id="ARBA00022679"/>
    </source>
</evidence>
<dbReference type="EC" id="2.5.1.145" evidence="7"/>
<comment type="subcellular location">
    <subcellularLocation>
        <location evidence="7">Cell membrane</location>
        <topology evidence="7">Multi-pass membrane protein</topology>
    </subcellularLocation>
</comment>
<feature type="transmembrane region" description="Helical" evidence="7">
    <location>
        <begin position="242"/>
        <end position="259"/>
    </location>
</feature>
<evidence type="ECO:0000256" key="5">
    <source>
        <dbReference type="ARBA" id="ARBA00022989"/>
    </source>
</evidence>
<keyword evidence="5 7" id="KW-1133">Transmembrane helix</keyword>
<comment type="catalytic activity">
    <reaction evidence="7">
        <text>L-cysteinyl-[prolipoprotein] + a 1,2-diacyl-sn-glycero-3-phospho-(1'-sn-glycerol) = an S-1,2-diacyl-sn-glyceryl-L-cysteinyl-[prolipoprotein] + sn-glycerol 1-phosphate + H(+)</text>
        <dbReference type="Rhea" id="RHEA:56712"/>
        <dbReference type="Rhea" id="RHEA-COMP:14679"/>
        <dbReference type="Rhea" id="RHEA-COMP:14680"/>
        <dbReference type="ChEBI" id="CHEBI:15378"/>
        <dbReference type="ChEBI" id="CHEBI:29950"/>
        <dbReference type="ChEBI" id="CHEBI:57685"/>
        <dbReference type="ChEBI" id="CHEBI:64716"/>
        <dbReference type="ChEBI" id="CHEBI:140658"/>
        <dbReference type="EC" id="2.5.1.145"/>
    </reaction>
</comment>
<protein>
    <recommendedName>
        <fullName evidence="7">Phosphatidylglycerol--prolipoprotein diacylglyceryl transferase</fullName>
        <ecNumber evidence="7">2.5.1.145</ecNumber>
    </recommendedName>
</protein>
<comment type="function">
    <text evidence="7">Catalyzes the transfer of the diacylglyceryl group from phosphatidylglycerol to the sulfhydryl group of the N-terminal cysteine of a prolipoprotein, the first step in the formation of mature lipoproteins.</text>
</comment>
<dbReference type="EMBL" id="JASVDS010000005">
    <property type="protein sequence ID" value="MDL5033883.1"/>
    <property type="molecule type" value="Genomic_DNA"/>
</dbReference>
<dbReference type="Pfam" id="PF01790">
    <property type="entry name" value="LGT"/>
    <property type="match status" value="1"/>
</dbReference>
<accession>A0ABT7LLZ6</accession>
<evidence type="ECO:0000313" key="9">
    <source>
        <dbReference type="Proteomes" id="UP001238603"/>
    </source>
</evidence>
<dbReference type="GO" id="GO:0008961">
    <property type="term" value="F:phosphatidylglycerol-prolipoprotein diacylglyceryl transferase activity"/>
    <property type="evidence" value="ECO:0007669"/>
    <property type="project" value="UniProtKB-EC"/>
</dbReference>
<comment type="caution">
    <text evidence="8">The sequence shown here is derived from an EMBL/GenBank/DDBJ whole genome shotgun (WGS) entry which is preliminary data.</text>
</comment>
<evidence type="ECO:0000256" key="2">
    <source>
        <dbReference type="ARBA" id="ARBA00022475"/>
    </source>
</evidence>
<evidence type="ECO:0000313" key="8">
    <source>
        <dbReference type="EMBL" id="MDL5033883.1"/>
    </source>
</evidence>